<dbReference type="Gene3D" id="2.60.120.620">
    <property type="entry name" value="q2cbj1_9rhob like domain"/>
    <property type="match status" value="1"/>
</dbReference>
<dbReference type="EMBL" id="BMDW01000001">
    <property type="protein sequence ID" value="GGA34027.1"/>
    <property type="molecule type" value="Genomic_DNA"/>
</dbReference>
<protein>
    <recommendedName>
        <fullName evidence="3">Fe2OG dioxygenase domain-containing protein</fullName>
    </recommendedName>
</protein>
<proteinExistence type="predicted"/>
<organism evidence="1 2">
    <name type="scientific">Sphingomonas psychrolutea</name>
    <dbReference type="NCBI Taxonomy" id="1259676"/>
    <lineage>
        <taxon>Bacteria</taxon>
        <taxon>Pseudomonadati</taxon>
        <taxon>Pseudomonadota</taxon>
        <taxon>Alphaproteobacteria</taxon>
        <taxon>Sphingomonadales</taxon>
        <taxon>Sphingomonadaceae</taxon>
        <taxon>Sphingomonas</taxon>
    </lineage>
</organism>
<evidence type="ECO:0000313" key="2">
    <source>
        <dbReference type="Proteomes" id="UP000618591"/>
    </source>
</evidence>
<reference evidence="2" key="1">
    <citation type="journal article" date="2019" name="Int. J. Syst. Evol. Microbiol.">
        <title>The Global Catalogue of Microorganisms (GCM) 10K type strain sequencing project: providing services to taxonomists for standard genome sequencing and annotation.</title>
        <authorList>
            <consortium name="The Broad Institute Genomics Platform"/>
            <consortium name="The Broad Institute Genome Sequencing Center for Infectious Disease"/>
            <person name="Wu L."/>
            <person name="Ma J."/>
        </authorList>
    </citation>
    <scope>NUCLEOTIDE SEQUENCE [LARGE SCALE GENOMIC DNA]</scope>
    <source>
        <strain evidence="2">CGMCC 1.10106</strain>
    </source>
</reference>
<dbReference type="Proteomes" id="UP000618591">
    <property type="component" value="Unassembled WGS sequence"/>
</dbReference>
<comment type="caution">
    <text evidence="1">The sequence shown here is derived from an EMBL/GenBank/DDBJ whole genome shotgun (WGS) entry which is preliminary data.</text>
</comment>
<keyword evidence="2" id="KW-1185">Reference proteome</keyword>
<gene>
    <name evidence="1" type="ORF">GCM10011395_00410</name>
</gene>
<accession>A0ABQ1FYS7</accession>
<dbReference type="SUPFAM" id="SSF51197">
    <property type="entry name" value="Clavaminate synthase-like"/>
    <property type="match status" value="1"/>
</dbReference>
<sequence length="294" mass="32623">MKRARRLVELLWTQPDYIFGRFLMVRRLYSASRRLVSAPLAGSLRISRIYSPETEPIVIAASDLVISDKTVDAHCASLQKTAWSDRIGLSAAAVSALTETARTTRLLFKSSGDTVEYAPSLEALSLERRKSAALAQVADGWQDATLQAIAGDPAIVSVVSKYLGYIPDRASVFFFWSFANTLSREERIARNQTVDFHYDVDGYNFVYVSFYLVDVDRNGGAHALIERTHKSKRLGHLLGTSCLSDAEAEAEFGAASIITVEAPAGSGFFEDTSCYHKALVPTHRDRLMLQIRYQ</sequence>
<evidence type="ECO:0008006" key="3">
    <source>
        <dbReference type="Google" id="ProtNLM"/>
    </source>
</evidence>
<name>A0ABQ1FYS7_9SPHN</name>
<evidence type="ECO:0000313" key="1">
    <source>
        <dbReference type="EMBL" id="GGA34027.1"/>
    </source>
</evidence>